<dbReference type="Proteomes" id="UP000004835">
    <property type="component" value="Unassembled WGS sequence"/>
</dbReference>
<reference evidence="2 3" key="1">
    <citation type="submission" date="2011-01" db="EMBL/GenBank/DDBJ databases">
        <authorList>
            <person name="Muzny D."/>
            <person name="Qin X."/>
            <person name="Deng J."/>
            <person name="Jiang H."/>
            <person name="Liu Y."/>
            <person name="Qu J."/>
            <person name="Song X.-Z."/>
            <person name="Zhang L."/>
            <person name="Thornton R."/>
            <person name="Coyle M."/>
            <person name="Francisco L."/>
            <person name="Jackson L."/>
            <person name="Javaid M."/>
            <person name="Korchina V."/>
            <person name="Kovar C."/>
            <person name="Mata R."/>
            <person name="Mathew T."/>
            <person name="Ngo R."/>
            <person name="Nguyen L."/>
            <person name="Nguyen N."/>
            <person name="Okwuonu G."/>
            <person name="Ongeri F."/>
            <person name="Pham C."/>
            <person name="Simmons D."/>
            <person name="Wilczek-Boney K."/>
            <person name="Hale W."/>
            <person name="Jakkamsetti A."/>
            <person name="Pham P."/>
            <person name="Ruth R."/>
            <person name="San Lucas F."/>
            <person name="Warren J."/>
            <person name="Zhang J."/>
            <person name="Zhao Z."/>
            <person name="Zhou C."/>
            <person name="Zhu D."/>
            <person name="Lee S."/>
            <person name="Bess C."/>
            <person name="Blankenburg K."/>
            <person name="Forbes L."/>
            <person name="Fu Q."/>
            <person name="Gubbala S."/>
            <person name="Hirani K."/>
            <person name="Jayaseelan J.C."/>
            <person name="Lara F."/>
            <person name="Munidasa M."/>
            <person name="Palculict T."/>
            <person name="Patil S."/>
            <person name="Pu L.-L."/>
            <person name="Saada N."/>
            <person name="Tang L."/>
            <person name="Weissenberger G."/>
            <person name="Zhu Y."/>
            <person name="Hemphill L."/>
            <person name="Shang Y."/>
            <person name="Youmans B."/>
            <person name="Ayvaz T."/>
            <person name="Ross M."/>
            <person name="Santibanez J."/>
            <person name="Aqrawi P."/>
            <person name="Gross S."/>
            <person name="Joshi V."/>
            <person name="Fowler G."/>
            <person name="Nazareth L."/>
            <person name="Reid J."/>
            <person name="Worley K."/>
            <person name="Petrosino J."/>
            <person name="Highlander S."/>
            <person name="Gibbs R."/>
        </authorList>
    </citation>
    <scope>NUCLEOTIDE SEQUENCE [LARGE SCALE GENOMIC DNA]</scope>
    <source>
        <strain evidence="2 3">ATCC 12755</strain>
    </source>
</reference>
<protein>
    <submittedName>
        <fullName evidence="2">Uncharacterized protein</fullName>
    </submittedName>
</protein>
<evidence type="ECO:0000313" key="2">
    <source>
        <dbReference type="EMBL" id="EGC69746.1"/>
    </source>
</evidence>
<accession>F0EJL3</accession>
<dbReference type="AlphaFoldDB" id="F0EJL3"/>
<sequence length="43" mass="5345">MLFFHVLNSPFIYFVAKSILGYFRFKLPKKTDISYFKKVKYRY</sequence>
<keyword evidence="1" id="KW-1133">Transmembrane helix</keyword>
<keyword evidence="1" id="KW-0812">Transmembrane</keyword>
<dbReference type="EMBL" id="AEWT01000011">
    <property type="protein sequence ID" value="EGC69746.1"/>
    <property type="molecule type" value="Genomic_DNA"/>
</dbReference>
<evidence type="ECO:0000256" key="1">
    <source>
        <dbReference type="SAM" id="Phobius"/>
    </source>
</evidence>
<comment type="caution">
    <text evidence="2">The sequence shown here is derived from an EMBL/GenBank/DDBJ whole genome shotgun (WGS) entry which is preliminary data.</text>
</comment>
<proteinExistence type="predicted"/>
<feature type="non-terminal residue" evidence="2">
    <location>
        <position position="43"/>
    </location>
</feature>
<feature type="transmembrane region" description="Helical" evidence="1">
    <location>
        <begin position="6"/>
        <end position="25"/>
    </location>
</feature>
<dbReference type="HOGENOM" id="CLU_3243661_0_0_9"/>
<organism evidence="2 3">
    <name type="scientific">Enterococcus casseliflavus ATCC 12755</name>
    <dbReference type="NCBI Taxonomy" id="888066"/>
    <lineage>
        <taxon>Bacteria</taxon>
        <taxon>Bacillati</taxon>
        <taxon>Bacillota</taxon>
        <taxon>Bacilli</taxon>
        <taxon>Lactobacillales</taxon>
        <taxon>Enterococcaceae</taxon>
        <taxon>Enterococcus</taxon>
    </lineage>
</organism>
<name>F0EJL3_ENTCA</name>
<gene>
    <name evidence="2" type="ORF">HMPREF9087_1666</name>
</gene>
<keyword evidence="1" id="KW-0472">Membrane</keyword>
<evidence type="ECO:0000313" key="3">
    <source>
        <dbReference type="Proteomes" id="UP000004835"/>
    </source>
</evidence>